<dbReference type="GO" id="GO:0005886">
    <property type="term" value="C:plasma membrane"/>
    <property type="evidence" value="ECO:0007669"/>
    <property type="project" value="UniProtKB-SubCell"/>
</dbReference>
<comment type="subcellular location">
    <subcellularLocation>
        <location evidence="1">Cell membrane</location>
        <topology evidence="1">Multi-pass membrane protein</topology>
    </subcellularLocation>
</comment>
<evidence type="ECO:0000256" key="3">
    <source>
        <dbReference type="ARBA" id="ARBA00022692"/>
    </source>
</evidence>
<dbReference type="GO" id="GO:0033228">
    <property type="term" value="P:cysteine export across plasma membrane"/>
    <property type="evidence" value="ECO:0007669"/>
    <property type="project" value="TreeGrafter"/>
</dbReference>
<evidence type="ECO:0000256" key="5">
    <source>
        <dbReference type="ARBA" id="ARBA00023136"/>
    </source>
</evidence>
<name>A0AA37T3W4_9ALTE</name>
<evidence type="ECO:0000313" key="7">
    <source>
        <dbReference type="EMBL" id="GLR71588.1"/>
    </source>
</evidence>
<dbReference type="Proteomes" id="UP001156601">
    <property type="component" value="Unassembled WGS sequence"/>
</dbReference>
<keyword evidence="2" id="KW-1003">Cell membrane</keyword>
<dbReference type="InterPro" id="IPR001123">
    <property type="entry name" value="LeuE-type"/>
</dbReference>
<keyword evidence="5 6" id="KW-0472">Membrane</keyword>
<comment type="caution">
    <text evidence="7">The sequence shown here is derived from an EMBL/GenBank/DDBJ whole genome shotgun (WGS) entry which is preliminary data.</text>
</comment>
<keyword evidence="4 6" id="KW-1133">Transmembrane helix</keyword>
<feature type="transmembrane region" description="Helical" evidence="6">
    <location>
        <begin position="77"/>
        <end position="98"/>
    </location>
</feature>
<feature type="transmembrane region" description="Helical" evidence="6">
    <location>
        <begin position="12"/>
        <end position="29"/>
    </location>
</feature>
<dbReference type="PANTHER" id="PTHR30086">
    <property type="entry name" value="ARGININE EXPORTER PROTEIN ARGO"/>
    <property type="match status" value="1"/>
</dbReference>
<accession>A0AA37T3W4</accession>
<evidence type="ECO:0008006" key="9">
    <source>
        <dbReference type="Google" id="ProtNLM"/>
    </source>
</evidence>
<evidence type="ECO:0000256" key="6">
    <source>
        <dbReference type="SAM" id="Phobius"/>
    </source>
</evidence>
<reference evidence="7" key="2">
    <citation type="submission" date="2023-01" db="EMBL/GenBank/DDBJ databases">
        <title>Draft genome sequence of Agaribacter marinus strain NBRC 110023.</title>
        <authorList>
            <person name="Sun Q."/>
            <person name="Mori K."/>
        </authorList>
    </citation>
    <scope>NUCLEOTIDE SEQUENCE</scope>
    <source>
        <strain evidence="7">NBRC 110023</strain>
    </source>
</reference>
<evidence type="ECO:0000313" key="8">
    <source>
        <dbReference type="Proteomes" id="UP001156601"/>
    </source>
</evidence>
<evidence type="ECO:0000256" key="4">
    <source>
        <dbReference type="ARBA" id="ARBA00022989"/>
    </source>
</evidence>
<organism evidence="7 8">
    <name type="scientific">Agaribacter marinus</name>
    <dbReference type="NCBI Taxonomy" id="1431249"/>
    <lineage>
        <taxon>Bacteria</taxon>
        <taxon>Pseudomonadati</taxon>
        <taxon>Pseudomonadota</taxon>
        <taxon>Gammaproteobacteria</taxon>
        <taxon>Alteromonadales</taxon>
        <taxon>Alteromonadaceae</taxon>
        <taxon>Agaribacter</taxon>
    </lineage>
</organism>
<sequence>MFTFQHDAIEQGFTIVSCLFIAYIGYKIATADVTLSRKSDEAPRFFSGFMLQWLNPKAWLACVAGISAFELNESLEALLGFISIYFICCYPCLALWAVAGHKMRNVMKQKSFLQILNRLTGAVLIIIATYLLLSNFIAIGVPYI</sequence>
<dbReference type="PANTHER" id="PTHR30086:SF20">
    <property type="entry name" value="ARGININE EXPORTER PROTEIN ARGO-RELATED"/>
    <property type="match status" value="1"/>
</dbReference>
<keyword evidence="8" id="KW-1185">Reference proteome</keyword>
<gene>
    <name evidence="7" type="ORF">GCM10007852_24960</name>
</gene>
<proteinExistence type="predicted"/>
<keyword evidence="3 6" id="KW-0812">Transmembrane</keyword>
<dbReference type="GO" id="GO:0015171">
    <property type="term" value="F:amino acid transmembrane transporter activity"/>
    <property type="evidence" value="ECO:0007669"/>
    <property type="project" value="TreeGrafter"/>
</dbReference>
<protein>
    <recommendedName>
        <fullName evidence="9">LysE type translocator</fullName>
    </recommendedName>
</protein>
<dbReference type="AlphaFoldDB" id="A0AA37T3W4"/>
<dbReference type="EMBL" id="BSOT01000006">
    <property type="protein sequence ID" value="GLR71588.1"/>
    <property type="molecule type" value="Genomic_DNA"/>
</dbReference>
<evidence type="ECO:0000256" key="1">
    <source>
        <dbReference type="ARBA" id="ARBA00004651"/>
    </source>
</evidence>
<evidence type="ECO:0000256" key="2">
    <source>
        <dbReference type="ARBA" id="ARBA00022475"/>
    </source>
</evidence>
<reference evidence="7" key="1">
    <citation type="journal article" date="2014" name="Int. J. Syst. Evol. Microbiol.">
        <title>Complete genome sequence of Corynebacterium casei LMG S-19264T (=DSM 44701T), isolated from a smear-ripened cheese.</title>
        <authorList>
            <consortium name="US DOE Joint Genome Institute (JGI-PGF)"/>
            <person name="Walter F."/>
            <person name="Albersmeier A."/>
            <person name="Kalinowski J."/>
            <person name="Ruckert C."/>
        </authorList>
    </citation>
    <scope>NUCLEOTIDE SEQUENCE</scope>
    <source>
        <strain evidence="7">NBRC 110023</strain>
    </source>
</reference>
<dbReference type="Pfam" id="PF01810">
    <property type="entry name" value="LysE"/>
    <property type="match status" value="1"/>
</dbReference>
<feature type="transmembrane region" description="Helical" evidence="6">
    <location>
        <begin position="119"/>
        <end position="141"/>
    </location>
</feature>